<keyword evidence="2" id="KW-1185">Reference proteome</keyword>
<organism evidence="1 2">
    <name type="scientific">Taxus chinensis</name>
    <name type="common">Chinese yew</name>
    <name type="synonym">Taxus wallichiana var. chinensis</name>
    <dbReference type="NCBI Taxonomy" id="29808"/>
    <lineage>
        <taxon>Eukaryota</taxon>
        <taxon>Viridiplantae</taxon>
        <taxon>Streptophyta</taxon>
        <taxon>Embryophyta</taxon>
        <taxon>Tracheophyta</taxon>
        <taxon>Spermatophyta</taxon>
        <taxon>Pinopsida</taxon>
        <taxon>Pinidae</taxon>
        <taxon>Conifers II</taxon>
        <taxon>Cupressales</taxon>
        <taxon>Taxaceae</taxon>
        <taxon>Taxus</taxon>
    </lineage>
</organism>
<dbReference type="AlphaFoldDB" id="A0AA38GTT5"/>
<proteinExistence type="predicted"/>
<reference evidence="1 2" key="1">
    <citation type="journal article" date="2021" name="Nat. Plants">
        <title>The Taxus genome provides insights into paclitaxel biosynthesis.</title>
        <authorList>
            <person name="Xiong X."/>
            <person name="Gou J."/>
            <person name="Liao Q."/>
            <person name="Li Y."/>
            <person name="Zhou Q."/>
            <person name="Bi G."/>
            <person name="Li C."/>
            <person name="Du R."/>
            <person name="Wang X."/>
            <person name="Sun T."/>
            <person name="Guo L."/>
            <person name="Liang H."/>
            <person name="Lu P."/>
            <person name="Wu Y."/>
            <person name="Zhang Z."/>
            <person name="Ro D.K."/>
            <person name="Shang Y."/>
            <person name="Huang S."/>
            <person name="Yan J."/>
        </authorList>
    </citation>
    <scope>NUCLEOTIDE SEQUENCE [LARGE SCALE GENOMIC DNA]</scope>
    <source>
        <strain evidence="1">Ta-2019</strain>
    </source>
</reference>
<comment type="caution">
    <text evidence="1">The sequence shown here is derived from an EMBL/GenBank/DDBJ whole genome shotgun (WGS) entry which is preliminary data.</text>
</comment>
<dbReference type="Proteomes" id="UP000824469">
    <property type="component" value="Unassembled WGS sequence"/>
</dbReference>
<protein>
    <submittedName>
        <fullName evidence="1">Uncharacterized protein</fullName>
    </submittedName>
</protein>
<gene>
    <name evidence="1" type="ORF">KI387_000246</name>
</gene>
<accession>A0AA38GTT5</accession>
<feature type="non-terminal residue" evidence="1">
    <location>
        <position position="50"/>
    </location>
</feature>
<sequence>ITFEKIPRAHNRVEDAMAIVGSMLSIFPENNDMPLFVENLRTYDIPESCL</sequence>
<evidence type="ECO:0000313" key="2">
    <source>
        <dbReference type="Proteomes" id="UP000824469"/>
    </source>
</evidence>
<feature type="non-terminal residue" evidence="1">
    <location>
        <position position="1"/>
    </location>
</feature>
<dbReference type="EMBL" id="JAHRHJ020000001">
    <property type="protein sequence ID" value="KAH9328138.1"/>
    <property type="molecule type" value="Genomic_DNA"/>
</dbReference>
<evidence type="ECO:0000313" key="1">
    <source>
        <dbReference type="EMBL" id="KAH9328138.1"/>
    </source>
</evidence>
<name>A0AA38GTT5_TAXCH</name>